<keyword evidence="2" id="KW-1185">Reference proteome</keyword>
<dbReference type="AlphaFoldDB" id="V4RX98"/>
<protein>
    <submittedName>
        <fullName evidence="1">Uncharacterized protein</fullName>
    </submittedName>
</protein>
<reference evidence="1 2" key="1">
    <citation type="submission" date="2013-10" db="EMBL/GenBank/DDBJ databases">
        <authorList>
            <consortium name="International Citrus Genome Consortium"/>
            <person name="Jenkins J."/>
            <person name="Schmutz J."/>
            <person name="Prochnik S."/>
            <person name="Rokhsar D."/>
            <person name="Gmitter F."/>
            <person name="Ollitrault P."/>
            <person name="Machado M."/>
            <person name="Talon M."/>
            <person name="Wincker P."/>
            <person name="Jaillon O."/>
            <person name="Morgante M."/>
        </authorList>
    </citation>
    <scope>NUCLEOTIDE SEQUENCE</scope>
    <source>
        <strain evidence="2">cv. Clemenules</strain>
    </source>
</reference>
<dbReference type="Proteomes" id="UP000030687">
    <property type="component" value="Unassembled WGS sequence"/>
</dbReference>
<dbReference type="InParanoid" id="V4RX98"/>
<evidence type="ECO:0000313" key="1">
    <source>
        <dbReference type="EMBL" id="ESR39513.1"/>
    </source>
</evidence>
<accession>V4RX98</accession>
<dbReference type="KEGG" id="cic:CICLE_v10027626mg"/>
<dbReference type="EMBL" id="KI536925">
    <property type="protein sequence ID" value="ESR39513.1"/>
    <property type="molecule type" value="Genomic_DNA"/>
</dbReference>
<proteinExistence type="predicted"/>
<name>V4RX98_CITCL</name>
<organism evidence="1 2">
    <name type="scientific">Citrus clementina</name>
    <name type="common">Clementine</name>
    <name type="synonym">Citrus deliciosa x Citrus sinensis</name>
    <dbReference type="NCBI Taxonomy" id="85681"/>
    <lineage>
        <taxon>Eukaryota</taxon>
        <taxon>Viridiplantae</taxon>
        <taxon>Streptophyta</taxon>
        <taxon>Embryophyta</taxon>
        <taxon>Tracheophyta</taxon>
        <taxon>Spermatophyta</taxon>
        <taxon>Magnoliopsida</taxon>
        <taxon>eudicotyledons</taxon>
        <taxon>Gunneridae</taxon>
        <taxon>Pentapetalae</taxon>
        <taxon>rosids</taxon>
        <taxon>malvids</taxon>
        <taxon>Sapindales</taxon>
        <taxon>Rutaceae</taxon>
        <taxon>Aurantioideae</taxon>
        <taxon>Citrus</taxon>
    </lineage>
</organism>
<gene>
    <name evidence="1" type="ORF">CICLE_v10027626mg</name>
</gene>
<dbReference type="Gramene" id="ESR39513">
    <property type="protein sequence ID" value="ESR39513"/>
    <property type="gene ID" value="CICLE_v10027626mg"/>
</dbReference>
<sequence length="94" mass="10921">MKLFAFLKIIDQSVWNVAKMLLAEFSLKTLLIRWHVCLSMVKFMEILLSSAFCCLSLLILQQVDIKVHLSILLMYPIKVFHLDKVVALFHMLAI</sequence>
<evidence type="ECO:0000313" key="2">
    <source>
        <dbReference type="Proteomes" id="UP000030687"/>
    </source>
</evidence>